<protein>
    <submittedName>
        <fullName evidence="2">C39 family peptidase</fullName>
    </submittedName>
</protein>
<evidence type="ECO:0000313" key="2">
    <source>
        <dbReference type="EMBL" id="QLC50572.1"/>
    </source>
</evidence>
<evidence type="ECO:0000313" key="3">
    <source>
        <dbReference type="Proteomes" id="UP000509594"/>
    </source>
</evidence>
<accession>A0A7D5E777</accession>
<keyword evidence="3" id="KW-1185">Reference proteome</keyword>
<dbReference type="Proteomes" id="UP000509594">
    <property type="component" value="Chromosome"/>
</dbReference>
<dbReference type="EMBL" id="CP058215">
    <property type="protein sequence ID" value="QLC50572.1"/>
    <property type="molecule type" value="Genomic_DNA"/>
</dbReference>
<proteinExistence type="predicted"/>
<dbReference type="KEGG" id="mzi:HWN40_10170"/>
<dbReference type="RefSeq" id="WP_176965628.1">
    <property type="nucleotide sequence ID" value="NZ_CP058215.1"/>
</dbReference>
<dbReference type="InterPro" id="IPR039564">
    <property type="entry name" value="Peptidase_C39-like"/>
</dbReference>
<name>A0A7D5E777_9EURY</name>
<gene>
    <name evidence="2" type="ORF">HWN40_10170</name>
</gene>
<evidence type="ECO:0000259" key="1">
    <source>
        <dbReference type="Pfam" id="PF13529"/>
    </source>
</evidence>
<dbReference type="GeneID" id="55822043"/>
<organism evidence="2 3">
    <name type="scientific">Methanolobus zinderi</name>
    <dbReference type="NCBI Taxonomy" id="536044"/>
    <lineage>
        <taxon>Archaea</taxon>
        <taxon>Methanobacteriati</taxon>
        <taxon>Methanobacteriota</taxon>
        <taxon>Stenosarchaea group</taxon>
        <taxon>Methanomicrobia</taxon>
        <taxon>Methanosarcinales</taxon>
        <taxon>Methanosarcinaceae</taxon>
        <taxon>Methanolobus</taxon>
    </lineage>
</organism>
<reference evidence="2 3" key="1">
    <citation type="submission" date="2020-06" db="EMBL/GenBank/DDBJ databases">
        <title>Methanolobus halotolerans sp. nov., isolated from a saline lake Tus in Siberia.</title>
        <authorList>
            <person name="Shen Y."/>
            <person name="Chen S.-C."/>
            <person name="Lai M.-C."/>
            <person name="Huang H.-H."/>
            <person name="Chiu H.-H."/>
            <person name="Tang S.-L."/>
            <person name="Rogozin D.Y."/>
            <person name="Degermendzhy A.G."/>
        </authorList>
    </citation>
    <scope>NUCLEOTIDE SEQUENCE [LARGE SCALE GENOMIC DNA]</scope>
    <source>
        <strain evidence="2 3">DSM 21339</strain>
    </source>
</reference>
<dbReference type="Pfam" id="PF13529">
    <property type="entry name" value="Peptidase_C39_2"/>
    <property type="match status" value="1"/>
</dbReference>
<feature type="domain" description="Peptidase C39-like" evidence="1">
    <location>
        <begin position="54"/>
        <end position="187"/>
    </location>
</feature>
<dbReference type="AlphaFoldDB" id="A0A7D5E777"/>
<dbReference type="OrthoDB" id="124695at2157"/>
<sequence length="391" mass="44490">MSEQGDHVIIRRIDLSFMVKVLCIMLVSCNVAATGDIEKEHADIYSRNNVKTALPVPYYDQGDTSWCLYSCLSMMLSYNNRNIEPWEIASYFDSGHDETFEGQYNVFDNSLENYFSEKCSIQIKRTVWGFNIGNFDVENFDSRIRENIDRGQPVLLAFQYTDPAGAKKGHAIVATGYDEECIYLTDPSGAITEDFFAHKEGHIAVPVSWYEFNERLVREIMLTNLAFTIEITEDAPSSSPDGSIYLVDSTDHNYSHVYFTNRSNKNDVGLLRLDGKYENGYLIVRQDNISRERKISLQDSMSLYFTVANPTPEQKNYTVTSEVVSKESGNKIDNFFFSSEIEVEGGKDLSKGINYSNQIEKLPAGDYSFTLILSDDKGKHIDSLSFELYIP</sequence>
<dbReference type="Gene3D" id="3.90.70.10">
    <property type="entry name" value="Cysteine proteinases"/>
    <property type="match status" value="1"/>
</dbReference>